<protein>
    <submittedName>
        <fullName evidence="1">Uncharacterized protein</fullName>
    </submittedName>
</protein>
<evidence type="ECO:0000313" key="1">
    <source>
        <dbReference type="EMBL" id="SNY99955.1"/>
    </source>
</evidence>
<name>A0A285MS17_9FLAO</name>
<gene>
    <name evidence="1" type="ORF">SAMN06265377_1770</name>
</gene>
<dbReference type="Proteomes" id="UP000219048">
    <property type="component" value="Unassembled WGS sequence"/>
</dbReference>
<organism evidence="1 2">
    <name type="scientific">Flagellimonas pacifica</name>
    <dbReference type="NCBI Taxonomy" id="1247520"/>
    <lineage>
        <taxon>Bacteria</taxon>
        <taxon>Pseudomonadati</taxon>
        <taxon>Bacteroidota</taxon>
        <taxon>Flavobacteriia</taxon>
        <taxon>Flavobacteriales</taxon>
        <taxon>Flavobacteriaceae</taxon>
        <taxon>Flagellimonas</taxon>
    </lineage>
</organism>
<evidence type="ECO:0000313" key="2">
    <source>
        <dbReference type="Proteomes" id="UP000219048"/>
    </source>
</evidence>
<sequence>MAQISYHFKFYPKGVGNAIKRGGTKVARYPLFQTLEVPVMAETS</sequence>
<reference evidence="2" key="1">
    <citation type="submission" date="2017-09" db="EMBL/GenBank/DDBJ databases">
        <authorList>
            <person name="Varghese N."/>
            <person name="Submissions S."/>
        </authorList>
    </citation>
    <scope>NUCLEOTIDE SEQUENCE [LARGE SCALE GENOMIC DNA]</scope>
    <source>
        <strain evidence="2">DSM 25885</strain>
    </source>
</reference>
<dbReference type="EMBL" id="OBEH01000002">
    <property type="protein sequence ID" value="SNY99955.1"/>
    <property type="molecule type" value="Genomic_DNA"/>
</dbReference>
<keyword evidence="2" id="KW-1185">Reference proteome</keyword>
<dbReference type="AlphaFoldDB" id="A0A285MS17"/>
<proteinExistence type="predicted"/>
<accession>A0A285MS17</accession>